<gene>
    <name evidence="1" type="ORF">SFOMI_0592</name>
</gene>
<reference evidence="1 2" key="1">
    <citation type="journal article" date="2013" name="Biodegradation">
        <title>Occurrence of 4-tert-butylphenol (4-t-BP) biodegradation in an aquatic sample caused by the presence of Spirodela polyrrhiza and isolation of a 4-t-BP-utilizing bacterium.</title>
        <authorList>
            <person name="Ogata Y."/>
            <person name="Toyama T."/>
            <person name="Yu N."/>
            <person name="Wang X."/>
            <person name="Sei K."/>
            <person name="Ike M."/>
        </authorList>
    </citation>
    <scope>NUCLEOTIDE SEQUENCE [LARGE SCALE GENOMIC DNA]</scope>
    <source>
        <strain evidence="1 2">OMI</strain>
    </source>
</reference>
<dbReference type="RefSeq" id="WP_012049865.1">
    <property type="nucleotide sequence ID" value="NZ_BEWI01000030.1"/>
</dbReference>
<sequence>MAIAAFEDRAPDANHVTAYDERHHHTYWRLLDAADENADWREAVRIIFGIDPAAEPERARCVYDSHLARARWMTETGYRHYLRPPPN</sequence>
<protein>
    <recommendedName>
        <fullName evidence="3">DUF2285 domain-containing protein</fullName>
    </recommendedName>
</protein>
<accession>A0A292ZB45</accession>
<reference evidence="1 2" key="2">
    <citation type="journal article" date="2013" name="Environ. Sci. Technol.">
        <title>The 4-tert-butylphenol-utilizing bacterium Sphingobium fuliginis OMI can degrade bisphenols via phenolic ring hydroxylation and meta-cleavage pathway.</title>
        <authorList>
            <person name="Ogata Y."/>
            <person name="Goda S."/>
            <person name="Toyama T."/>
            <person name="Sei K."/>
            <person name="Ike M."/>
        </authorList>
    </citation>
    <scope>NUCLEOTIDE SEQUENCE [LARGE SCALE GENOMIC DNA]</scope>
    <source>
        <strain evidence="1 2">OMI</strain>
    </source>
</reference>
<evidence type="ECO:0000313" key="2">
    <source>
        <dbReference type="Proteomes" id="UP000221538"/>
    </source>
</evidence>
<dbReference type="Proteomes" id="UP000221538">
    <property type="component" value="Unassembled WGS sequence"/>
</dbReference>
<evidence type="ECO:0000313" key="1">
    <source>
        <dbReference type="EMBL" id="GAY20070.1"/>
    </source>
</evidence>
<evidence type="ECO:0008006" key="3">
    <source>
        <dbReference type="Google" id="ProtNLM"/>
    </source>
</evidence>
<dbReference type="EMBL" id="BEWI01000030">
    <property type="protein sequence ID" value="GAY20070.1"/>
    <property type="molecule type" value="Genomic_DNA"/>
</dbReference>
<dbReference type="AlphaFoldDB" id="A0A292ZB45"/>
<proteinExistence type="predicted"/>
<organism evidence="1 2">
    <name type="scientific">Sphingobium fuliginis (strain ATCC 27551)</name>
    <dbReference type="NCBI Taxonomy" id="336203"/>
    <lineage>
        <taxon>Bacteria</taxon>
        <taxon>Pseudomonadati</taxon>
        <taxon>Pseudomonadota</taxon>
        <taxon>Alphaproteobacteria</taxon>
        <taxon>Sphingomonadales</taxon>
        <taxon>Sphingomonadaceae</taxon>
        <taxon>Sphingobium</taxon>
    </lineage>
</organism>
<name>A0A292ZB45_SPHSA</name>
<comment type="caution">
    <text evidence="1">The sequence shown here is derived from an EMBL/GenBank/DDBJ whole genome shotgun (WGS) entry which is preliminary data.</text>
</comment>